<sequence>MAPVMIGLRAFAGRLVAALLLLPFLSPESAAGRETRTAVTVLTSFPSGFYEPVREAFEAAHPDWRLRIVNTKTTAAISQLQERADDGVDVFWASAPDAFEVLKAAKRLQPLAARPTGAPPTVGNQPINDPDGAYLGFALSGYGLLWNQRYLDRHGLPAPKRWEDLRRPVYARHLGITAPSRSGTMHLMVETVLQMQGWERGWATWLEIAGNLATVTARSYGVVDGVAKGRFGVGLSIDFLGQTAGSDEEDLRFAYPADSLFLPASVALLRGAPNPEGAGAFIDFLLSPAGQALLVRPDIQRLPVRPEAYAAAPAGYPDPYRTETGDDLFLFDRALSGARYELVNLLFDELVTFRVKTLNRVWQLIHEGEARLSALYGSASHEPVAADLLRAARAAATAVPVTAVEAADPAFSMALRRPARGLPVSSRQAELEAAWRAFSQQRLDEALALAERALIILRVASGEGVWP</sequence>
<organism evidence="2 3">
    <name type="scientific">Azospirillum brasilense</name>
    <dbReference type="NCBI Taxonomy" id="192"/>
    <lineage>
        <taxon>Bacteria</taxon>
        <taxon>Pseudomonadati</taxon>
        <taxon>Pseudomonadota</taxon>
        <taxon>Alphaproteobacteria</taxon>
        <taxon>Rhodospirillales</taxon>
        <taxon>Azospirillaceae</taxon>
        <taxon>Azospirillum</taxon>
    </lineage>
</organism>
<evidence type="ECO:0000313" key="2">
    <source>
        <dbReference type="EMBL" id="TWA62539.1"/>
    </source>
</evidence>
<dbReference type="AlphaFoldDB" id="A0A560AQG2"/>
<dbReference type="Gene3D" id="3.40.190.10">
    <property type="entry name" value="Periplasmic binding protein-like II"/>
    <property type="match status" value="2"/>
</dbReference>
<dbReference type="SUPFAM" id="SSF53850">
    <property type="entry name" value="Periplasmic binding protein-like II"/>
    <property type="match status" value="1"/>
</dbReference>
<dbReference type="Proteomes" id="UP000316083">
    <property type="component" value="Unassembled WGS sequence"/>
</dbReference>
<dbReference type="Pfam" id="PF13343">
    <property type="entry name" value="SBP_bac_6"/>
    <property type="match status" value="1"/>
</dbReference>
<dbReference type="PANTHER" id="PTHR30006">
    <property type="entry name" value="THIAMINE-BINDING PERIPLASMIC PROTEIN-RELATED"/>
    <property type="match status" value="1"/>
</dbReference>
<evidence type="ECO:0000313" key="3">
    <source>
        <dbReference type="Proteomes" id="UP000316083"/>
    </source>
</evidence>
<protein>
    <submittedName>
        <fullName evidence="2">ABC-type Fe3+ transport system substrate-binding protein</fullName>
    </submittedName>
</protein>
<name>A0A560AQG2_AZOBR</name>
<keyword evidence="1" id="KW-0732">Signal</keyword>
<dbReference type="GO" id="GO:0030288">
    <property type="term" value="C:outer membrane-bounded periplasmic space"/>
    <property type="evidence" value="ECO:0007669"/>
    <property type="project" value="TreeGrafter"/>
</dbReference>
<dbReference type="EMBL" id="VITF01000014">
    <property type="protein sequence ID" value="TWA62539.1"/>
    <property type="molecule type" value="Genomic_DNA"/>
</dbReference>
<proteinExistence type="predicted"/>
<evidence type="ECO:0000256" key="1">
    <source>
        <dbReference type="ARBA" id="ARBA00022729"/>
    </source>
</evidence>
<accession>A0A560AQG2</accession>
<comment type="caution">
    <text evidence="2">The sequence shown here is derived from an EMBL/GenBank/DDBJ whole genome shotgun (WGS) entry which is preliminary data.</text>
</comment>
<dbReference type="PANTHER" id="PTHR30006:SF25">
    <property type="entry name" value="PHOSPHOGLYCERATE TRANSPORT REGULATORY PROTEIN PGTC"/>
    <property type="match status" value="1"/>
</dbReference>
<reference evidence="2 3" key="1">
    <citation type="submission" date="2019-06" db="EMBL/GenBank/DDBJ databases">
        <title>Genomic Encyclopedia of Type Strains, Phase IV (KMG-V): Genome sequencing to study the core and pangenomes of soil and plant-associated prokaryotes.</title>
        <authorList>
            <person name="Whitman W."/>
        </authorList>
    </citation>
    <scope>NUCLEOTIDE SEQUENCE [LARGE SCALE GENOMIC DNA]</scope>
    <source>
        <strain evidence="2 3">BR 11796</strain>
    </source>
</reference>
<gene>
    <name evidence="2" type="ORF">FBZ82_11459</name>
</gene>